<reference evidence="1 2" key="1">
    <citation type="journal article" date="2016" name="Environ. Microbiol.">
        <title>Genomic resolution of a cold subsurface aquifer community provides metabolic insights for novel microbes adapted to high CO concentrations.</title>
        <authorList>
            <person name="Probst A.J."/>
            <person name="Castelle C.J."/>
            <person name="Singh A."/>
            <person name="Brown C.T."/>
            <person name="Anantharaman K."/>
            <person name="Sharon I."/>
            <person name="Hug L.A."/>
            <person name="Burstein D."/>
            <person name="Emerson J.B."/>
            <person name="Thomas B.C."/>
            <person name="Banfield J.F."/>
        </authorList>
    </citation>
    <scope>NUCLEOTIDE SEQUENCE [LARGE SCALE GENOMIC DNA]</scope>
    <source>
        <strain evidence="1">CG2_30_54_11</strain>
    </source>
</reference>
<evidence type="ECO:0008006" key="3">
    <source>
        <dbReference type="Google" id="ProtNLM"/>
    </source>
</evidence>
<dbReference type="AlphaFoldDB" id="A0A1J5IW58"/>
<proteinExistence type="predicted"/>
<dbReference type="Proteomes" id="UP000183245">
    <property type="component" value="Unassembled WGS sequence"/>
</dbReference>
<dbReference type="EMBL" id="MNZT01000057">
    <property type="protein sequence ID" value="OIP97407.1"/>
    <property type="molecule type" value="Genomic_DNA"/>
</dbReference>
<sequence length="262" mass="30286">MTEHKNSKSIQNQIDQIRWFHEFDFGGGLKAVSREPDVEDHRRIWQFIEQQIDKVDLHGKTVLDVGCFDGYFSFLSERRGARSVLATDDFSQNWSDSSGLRLARELLKSSVEINDHLSIYDISSLKRTFDVIFCFGVYYHLLDPFYALAQLRQVCHEDSVVLLEGDIWVGEQKPLVKYQLGQSTHPTFLPTRQTLESLLNAAFFRVESVVYRRPINPLKNSIKHLLGRECKERALISVRPFHGLNSAHEYPPPFGLPRYLSS</sequence>
<dbReference type="Pfam" id="PF08003">
    <property type="entry name" value="Methyltransf_9"/>
    <property type="match status" value="1"/>
</dbReference>
<dbReference type="Gene3D" id="3.40.50.150">
    <property type="entry name" value="Vaccinia Virus protein VP39"/>
    <property type="match status" value="1"/>
</dbReference>
<evidence type="ECO:0000313" key="1">
    <source>
        <dbReference type="EMBL" id="OIP97407.1"/>
    </source>
</evidence>
<dbReference type="SUPFAM" id="SSF53335">
    <property type="entry name" value="S-adenosyl-L-methionine-dependent methyltransferases"/>
    <property type="match status" value="1"/>
</dbReference>
<name>A0A1J5IW58_9BACT</name>
<evidence type="ECO:0000313" key="2">
    <source>
        <dbReference type="Proteomes" id="UP000183245"/>
    </source>
</evidence>
<accession>A0A1J5IW58</accession>
<dbReference type="InterPro" id="IPR027555">
    <property type="entry name" value="Mo5U34_MeTrfas-like"/>
</dbReference>
<dbReference type="STRING" id="1817892.AUK40_03305"/>
<protein>
    <recommendedName>
        <fullName evidence="3">Methyltransferase domain-containing protein</fullName>
    </recommendedName>
</protein>
<organism evidence="1 2">
    <name type="scientific">Candidatus Wirthbacteria bacterium CG2_30_54_11</name>
    <dbReference type="NCBI Taxonomy" id="1817892"/>
    <lineage>
        <taxon>Bacteria</taxon>
        <taxon>Candidatus Wirthbacteria</taxon>
    </lineage>
</organism>
<dbReference type="CDD" id="cd02440">
    <property type="entry name" value="AdoMet_MTases"/>
    <property type="match status" value="1"/>
</dbReference>
<gene>
    <name evidence="1" type="ORF">AUK40_03305</name>
</gene>
<comment type="caution">
    <text evidence="1">The sequence shown here is derived from an EMBL/GenBank/DDBJ whole genome shotgun (WGS) entry which is preliminary data.</text>
</comment>
<dbReference type="InterPro" id="IPR029063">
    <property type="entry name" value="SAM-dependent_MTases_sf"/>
</dbReference>